<proteinExistence type="predicted"/>
<dbReference type="OrthoDB" id="1192122at2759"/>
<dbReference type="PANTHER" id="PTHR47592:SF27">
    <property type="entry name" value="OS08G0421700 PROTEIN"/>
    <property type="match status" value="1"/>
</dbReference>
<reference evidence="3" key="1">
    <citation type="submission" date="2025-08" db="UniProtKB">
        <authorList>
            <consortium name="RefSeq"/>
        </authorList>
    </citation>
    <scope>IDENTIFICATION</scope>
</reference>
<dbReference type="PANTHER" id="PTHR47592">
    <property type="entry name" value="PBF68 PROTEIN"/>
    <property type="match status" value="1"/>
</dbReference>
<organism evidence="3">
    <name type="scientific">Nicotiana tabacum</name>
    <name type="common">Common tobacco</name>
    <dbReference type="NCBI Taxonomy" id="4097"/>
    <lineage>
        <taxon>Eukaryota</taxon>
        <taxon>Viridiplantae</taxon>
        <taxon>Streptophyta</taxon>
        <taxon>Embryophyta</taxon>
        <taxon>Tracheophyta</taxon>
        <taxon>Spermatophyta</taxon>
        <taxon>Magnoliopsida</taxon>
        <taxon>eudicotyledons</taxon>
        <taxon>Gunneridae</taxon>
        <taxon>Pentapetalae</taxon>
        <taxon>asterids</taxon>
        <taxon>lamiids</taxon>
        <taxon>Solanales</taxon>
        <taxon>Solanaceae</taxon>
        <taxon>Nicotianoideae</taxon>
        <taxon>Nicotianeae</taxon>
        <taxon>Nicotiana</taxon>
    </lineage>
</organism>
<dbReference type="RefSeq" id="XP_016453948.1">
    <property type="nucleotide sequence ID" value="XM_016598462.1"/>
</dbReference>
<feature type="domain" description="Retrovirus-related Pol polyprotein from transposon TNT 1-94-like beta-barrel" evidence="2">
    <location>
        <begin position="96"/>
        <end position="137"/>
    </location>
</feature>
<dbReference type="Pfam" id="PF03171">
    <property type="entry name" value="2OG-FeII_Oxy"/>
    <property type="match status" value="1"/>
</dbReference>
<dbReference type="InterPro" id="IPR027443">
    <property type="entry name" value="IPNS-like_sf"/>
</dbReference>
<dbReference type="PaxDb" id="4097-A0A1S3YPD1"/>
<sequence>MTNDNGNQVVPMEDVPMLFDETPETERFLVIEAWQHSHFLCKNYILSGLEDALYNVYSGVETSKELWIALEKKYKTEDARLKKFVATKFLDYKMEWWIDSGATRHICAVREAFATYAPVGSDETLFIGIDAMAKIEGSILFQGNISGLQVFKNGEWIGVEPLPYNAFVVNTGLSVITIMIMQVISNGMLKSAEHRAVTNSKDARTRMVTIICTVSFR</sequence>
<name>A0A1S3YPD1_TOBAC</name>
<dbReference type="Gene3D" id="2.60.120.330">
    <property type="entry name" value="B-lactam Antibiotic, Isopenicillin N Synthase, Chain"/>
    <property type="match status" value="1"/>
</dbReference>
<dbReference type="Pfam" id="PF22936">
    <property type="entry name" value="Pol_BBD"/>
    <property type="match status" value="1"/>
</dbReference>
<evidence type="ECO:0000313" key="3">
    <source>
        <dbReference type="RefSeq" id="XP_016453948.1"/>
    </source>
</evidence>
<protein>
    <submittedName>
        <fullName evidence="3">Uncharacterized protein</fullName>
    </submittedName>
</protein>
<feature type="domain" description="Isopenicillin N synthase-like Fe(2+) 2OG dioxygenase" evidence="1">
    <location>
        <begin position="138"/>
        <end position="211"/>
    </location>
</feature>
<dbReference type="KEGG" id="nta:107778248"/>
<dbReference type="AlphaFoldDB" id="A0A1S3YPD1"/>
<dbReference type="SUPFAM" id="SSF51197">
    <property type="entry name" value="Clavaminate synthase-like"/>
    <property type="match status" value="1"/>
</dbReference>
<dbReference type="Pfam" id="PF14223">
    <property type="entry name" value="Retrotran_gag_2"/>
    <property type="match status" value="1"/>
</dbReference>
<evidence type="ECO:0000259" key="2">
    <source>
        <dbReference type="Pfam" id="PF22936"/>
    </source>
</evidence>
<dbReference type="InterPro" id="IPR044861">
    <property type="entry name" value="IPNS-like_FE2OG_OXY"/>
</dbReference>
<gene>
    <name evidence="3" type="primary">LOC107778248</name>
</gene>
<dbReference type="InterPro" id="IPR054722">
    <property type="entry name" value="PolX-like_BBD"/>
</dbReference>
<evidence type="ECO:0000259" key="1">
    <source>
        <dbReference type="Pfam" id="PF03171"/>
    </source>
</evidence>
<dbReference type="STRING" id="4097.A0A1S3YPD1"/>
<accession>A0A1S3YPD1</accession>